<evidence type="ECO:0000313" key="2">
    <source>
        <dbReference type="EMBL" id="KAH1091579.1"/>
    </source>
</evidence>
<sequence length="75" mass="8931">MESKNAYQSIVGALERARKLYRQLDEENRRLVDQNNRLKDCLTISEKKLKNYIKRLEEEEEEEELTDPNDTSVNS</sequence>
<dbReference type="Proteomes" id="UP000828251">
    <property type="component" value="Unassembled WGS sequence"/>
</dbReference>
<feature type="coiled-coil region" evidence="1">
    <location>
        <begin position="10"/>
        <end position="66"/>
    </location>
</feature>
<proteinExistence type="predicted"/>
<keyword evidence="3" id="KW-1185">Reference proteome</keyword>
<reference evidence="2 3" key="1">
    <citation type="journal article" date="2021" name="Plant Biotechnol. J.">
        <title>Multi-omics assisted identification of the key and species-specific regulatory components of drought-tolerant mechanisms in Gossypium stocksii.</title>
        <authorList>
            <person name="Yu D."/>
            <person name="Ke L."/>
            <person name="Zhang D."/>
            <person name="Wu Y."/>
            <person name="Sun Y."/>
            <person name="Mei J."/>
            <person name="Sun J."/>
            <person name="Sun Y."/>
        </authorList>
    </citation>
    <scope>NUCLEOTIDE SEQUENCE [LARGE SCALE GENOMIC DNA]</scope>
    <source>
        <strain evidence="3">cv. E1</strain>
        <tissue evidence="2">Leaf</tissue>
    </source>
</reference>
<evidence type="ECO:0000313" key="3">
    <source>
        <dbReference type="Proteomes" id="UP000828251"/>
    </source>
</evidence>
<dbReference type="EMBL" id="JAIQCV010000006">
    <property type="protein sequence ID" value="KAH1091579.1"/>
    <property type="molecule type" value="Genomic_DNA"/>
</dbReference>
<comment type="caution">
    <text evidence="2">The sequence shown here is derived from an EMBL/GenBank/DDBJ whole genome shotgun (WGS) entry which is preliminary data.</text>
</comment>
<dbReference type="AlphaFoldDB" id="A0A9D3VQA6"/>
<protein>
    <submittedName>
        <fullName evidence="2">Uncharacterized protein</fullName>
    </submittedName>
</protein>
<organism evidence="2 3">
    <name type="scientific">Gossypium stocksii</name>
    <dbReference type="NCBI Taxonomy" id="47602"/>
    <lineage>
        <taxon>Eukaryota</taxon>
        <taxon>Viridiplantae</taxon>
        <taxon>Streptophyta</taxon>
        <taxon>Embryophyta</taxon>
        <taxon>Tracheophyta</taxon>
        <taxon>Spermatophyta</taxon>
        <taxon>Magnoliopsida</taxon>
        <taxon>eudicotyledons</taxon>
        <taxon>Gunneridae</taxon>
        <taxon>Pentapetalae</taxon>
        <taxon>rosids</taxon>
        <taxon>malvids</taxon>
        <taxon>Malvales</taxon>
        <taxon>Malvaceae</taxon>
        <taxon>Malvoideae</taxon>
        <taxon>Gossypium</taxon>
    </lineage>
</organism>
<gene>
    <name evidence="2" type="ORF">J1N35_018836</name>
</gene>
<accession>A0A9D3VQA6</accession>
<keyword evidence="1" id="KW-0175">Coiled coil</keyword>
<evidence type="ECO:0000256" key="1">
    <source>
        <dbReference type="SAM" id="Coils"/>
    </source>
</evidence>
<name>A0A9D3VQA6_9ROSI</name>